<evidence type="ECO:0000256" key="3">
    <source>
        <dbReference type="ARBA" id="ARBA00022670"/>
    </source>
</evidence>
<organism evidence="9 10">
    <name type="scientific">Tessaracoccus lapidicaptus</name>
    <dbReference type="NCBI Taxonomy" id="1427523"/>
    <lineage>
        <taxon>Bacteria</taxon>
        <taxon>Bacillati</taxon>
        <taxon>Actinomycetota</taxon>
        <taxon>Actinomycetes</taxon>
        <taxon>Propionibacteriales</taxon>
        <taxon>Propionibacteriaceae</taxon>
        <taxon>Tessaracoccus</taxon>
    </lineage>
</organism>
<feature type="active site" description="Charge relay system" evidence="7">
    <location>
        <position position="250"/>
    </location>
</feature>
<dbReference type="InterPro" id="IPR015500">
    <property type="entry name" value="Peptidase_S8_subtilisin-rel"/>
</dbReference>
<keyword evidence="10" id="KW-1185">Reference proteome</keyword>
<feature type="active site" description="Charge relay system" evidence="7">
    <location>
        <position position="176"/>
    </location>
</feature>
<dbReference type="InterPro" id="IPR023827">
    <property type="entry name" value="Peptidase_S8_Asp-AS"/>
</dbReference>
<dbReference type="GO" id="GO:0004252">
    <property type="term" value="F:serine-type endopeptidase activity"/>
    <property type="evidence" value="ECO:0007669"/>
    <property type="project" value="UniProtKB-UniRule"/>
</dbReference>
<dbReference type="PANTHER" id="PTHR43806:SF65">
    <property type="entry name" value="SERINE PROTEASE APRX"/>
    <property type="match status" value="1"/>
</dbReference>
<dbReference type="PROSITE" id="PS00136">
    <property type="entry name" value="SUBTILASE_ASP"/>
    <property type="match status" value="1"/>
</dbReference>
<accession>A0A1C0AIR4</accession>
<proteinExistence type="inferred from homology"/>
<evidence type="ECO:0000313" key="10">
    <source>
        <dbReference type="Proteomes" id="UP000093501"/>
    </source>
</evidence>
<dbReference type="InterPro" id="IPR003137">
    <property type="entry name" value="PA_domain"/>
</dbReference>
<evidence type="ECO:0000256" key="1">
    <source>
        <dbReference type="ARBA" id="ARBA00011073"/>
    </source>
</evidence>
<keyword evidence="3 7" id="KW-0645">Protease</keyword>
<dbReference type="GO" id="GO:0005975">
    <property type="term" value="P:carbohydrate metabolic process"/>
    <property type="evidence" value="ECO:0007669"/>
    <property type="project" value="UniProtKB-ARBA"/>
</dbReference>
<keyword evidence="2" id="KW-0964">Secreted</keyword>
<dbReference type="Proteomes" id="UP000093501">
    <property type="component" value="Unassembled WGS sequence"/>
</dbReference>
<dbReference type="Pfam" id="PF00082">
    <property type="entry name" value="Peptidase_S8"/>
    <property type="match status" value="1"/>
</dbReference>
<dbReference type="EMBL" id="MBQD01000024">
    <property type="protein sequence ID" value="OCL31987.1"/>
    <property type="molecule type" value="Genomic_DNA"/>
</dbReference>
<reference evidence="10" key="1">
    <citation type="submission" date="2016-07" db="EMBL/GenBank/DDBJ databases">
        <authorList>
            <person name="Florea S."/>
            <person name="Webb J.S."/>
            <person name="Jaromczyk J."/>
            <person name="Schardl C.L."/>
        </authorList>
    </citation>
    <scope>NUCLEOTIDE SEQUENCE [LARGE SCALE GENOMIC DNA]</scope>
    <source>
        <strain evidence="10">IPBSL-7</strain>
    </source>
</reference>
<dbReference type="RefSeq" id="WP_068752335.1">
    <property type="nucleotide sequence ID" value="NZ_LR214441.1"/>
</dbReference>
<sequence>MKRVGTVALTALLAIAAPVAAQAAPEDPLDRFEAVEGGRISSRQLPATVDESRVTVMVELAAEPVASVQAQRGSLTAQEKQRLKAERKAAQDSLKPAIAKLGGEVRSQVQTAYNGVKVSIARKDVAALADLPGVKAVHSVQIVEPTNATTIPYLGVDQVWQDSGYTGEDVKVAIIDTGIDYTHATFGGPGTREAFRAAAATSDQAADPALFGPKAPRIKGGWDFVGDDYDASTAGSVPQPDPNPLDCNGHGTHVAGTTGGGGVTLEGEPYAGPYDATTSEADFLVGPGVAPQVDLYALRVFGCGGSTDVTVEAIDWAVEQGMDVINMSLGSSYGTKDDPSAVAATNATAAGVVVVASAGNSGPSPYLTGSPGTGDGVISVAASDATASFPGATLSVAGKNIEAINANGAALPSKELTVVRLTDDPATAEDESLGCSPDAFLKAGITTGANQIAVSVRGTCARVARAIHGQAAGAVAVVMVNSADTLPPFEGPITENPDDGTPAVVTIPFLGVRSSDGAALTSGATLSLSELSLPNPGFEGFGSFTSAGPRSGDSGLKPSVTAPGVSVASAAVGSGTGAMFLSGTSMAAPHVAGVAALGVQAHPKWSGQDVSAALVSTADPAAVAGYRLTRGGGLVDTAELVETSTFAYGDTARGKAAFREATLSFGFAELGRDTTATKTVTVVNRGKTTQTFTVSYEPTDASLPATVSLNKRSVTVRAGKTATVAVTMTVRAADVASSLGSTQHAFAEVSGHVVLASGTATHRIGALLVPRRATNVAASFEGSATEPKGTLTLTNEGAATAARADVFVWGLEDADDQPTAAGFDLKAAGIQSFRSKGRDYLVFAVSMHDRFSNAASIEFDIPIDNNGDGATDVTVFSYDSGAIRAGDHDGVNEVFVYDHATGGLYAAGFLASSPTDSSTVLLPVPASLLGLTNQFSYSVVSFYGSEWDMFDGSAAYQVSSPALSNGLAATVAPDATVALPVTVTPGQVETQKPLGFMAVAYDNPAGSEAVLVPVK</sequence>
<dbReference type="PRINTS" id="PR00723">
    <property type="entry name" value="SUBTILISIN"/>
</dbReference>
<dbReference type="Gene3D" id="3.40.50.200">
    <property type="entry name" value="Peptidase S8/S53 domain"/>
    <property type="match status" value="1"/>
</dbReference>
<evidence type="ECO:0000256" key="4">
    <source>
        <dbReference type="ARBA" id="ARBA00022729"/>
    </source>
</evidence>
<dbReference type="InterPro" id="IPR034213">
    <property type="entry name" value="S8_Vpr-like"/>
</dbReference>
<evidence type="ECO:0000313" key="9">
    <source>
        <dbReference type="EMBL" id="OCL31987.1"/>
    </source>
</evidence>
<dbReference type="PROSITE" id="PS00138">
    <property type="entry name" value="SUBTILASE_SER"/>
    <property type="match status" value="1"/>
</dbReference>
<evidence type="ECO:0000256" key="8">
    <source>
        <dbReference type="RuleBase" id="RU003355"/>
    </source>
</evidence>
<comment type="caution">
    <text evidence="9">The sequence shown here is derived from an EMBL/GenBank/DDBJ whole genome shotgun (WGS) entry which is preliminary data.</text>
</comment>
<name>A0A1C0AIR4_9ACTN</name>
<dbReference type="InterPro" id="IPR036852">
    <property type="entry name" value="Peptidase_S8/S53_dom_sf"/>
</dbReference>
<feature type="active site" description="Charge relay system" evidence="7">
    <location>
        <position position="585"/>
    </location>
</feature>
<dbReference type="SUPFAM" id="SSF52743">
    <property type="entry name" value="Subtilisin-like"/>
    <property type="match status" value="1"/>
</dbReference>
<keyword evidence="2" id="KW-0134">Cell wall</keyword>
<keyword evidence="6 7" id="KW-0720">Serine protease</keyword>
<evidence type="ECO:0000256" key="2">
    <source>
        <dbReference type="ARBA" id="ARBA00022512"/>
    </source>
</evidence>
<dbReference type="Gene3D" id="3.50.30.30">
    <property type="match status" value="1"/>
</dbReference>
<evidence type="ECO:0000256" key="5">
    <source>
        <dbReference type="ARBA" id="ARBA00022801"/>
    </source>
</evidence>
<dbReference type="InterPro" id="IPR050131">
    <property type="entry name" value="Peptidase_S8_subtilisin-like"/>
</dbReference>
<dbReference type="Gene3D" id="2.60.40.10">
    <property type="entry name" value="Immunoglobulins"/>
    <property type="match status" value="1"/>
</dbReference>
<protein>
    <submittedName>
        <fullName evidence="9">Peptidase S8 and S53 subtilisin kexin sedolisin</fullName>
    </submittedName>
</protein>
<comment type="similarity">
    <text evidence="1 7 8">Belongs to the peptidase S8 family.</text>
</comment>
<evidence type="ECO:0000256" key="6">
    <source>
        <dbReference type="ARBA" id="ARBA00022825"/>
    </source>
</evidence>
<dbReference type="CDD" id="cd07474">
    <property type="entry name" value="Peptidases_S8_subtilisin_Vpr-like"/>
    <property type="match status" value="1"/>
</dbReference>
<keyword evidence="4" id="KW-0732">Signal</keyword>
<dbReference type="Pfam" id="PF02225">
    <property type="entry name" value="PA"/>
    <property type="match status" value="1"/>
</dbReference>
<dbReference type="PANTHER" id="PTHR43806">
    <property type="entry name" value="PEPTIDASE S8"/>
    <property type="match status" value="1"/>
</dbReference>
<dbReference type="GO" id="GO:0006508">
    <property type="term" value="P:proteolysis"/>
    <property type="evidence" value="ECO:0007669"/>
    <property type="project" value="UniProtKB-KW"/>
</dbReference>
<dbReference type="InterPro" id="IPR013783">
    <property type="entry name" value="Ig-like_fold"/>
</dbReference>
<dbReference type="InterPro" id="IPR000209">
    <property type="entry name" value="Peptidase_S8/S53_dom"/>
</dbReference>
<evidence type="ECO:0000256" key="7">
    <source>
        <dbReference type="PROSITE-ProRule" id="PRU01240"/>
    </source>
</evidence>
<dbReference type="PROSITE" id="PS51892">
    <property type="entry name" value="SUBTILASE"/>
    <property type="match status" value="1"/>
</dbReference>
<dbReference type="AlphaFoldDB" id="A0A1C0AIR4"/>
<gene>
    <name evidence="9" type="ORF">BCR15_08030</name>
</gene>
<keyword evidence="5 7" id="KW-0378">Hydrolase</keyword>
<dbReference type="InterPro" id="IPR023828">
    <property type="entry name" value="Peptidase_S8_Ser-AS"/>
</dbReference>